<comment type="caution">
    <text evidence="2">The sequence shown here is derived from an EMBL/GenBank/DDBJ whole genome shotgun (WGS) entry which is preliminary data.</text>
</comment>
<dbReference type="SUPFAM" id="SSF53335">
    <property type="entry name" value="S-adenosyl-L-methionine-dependent methyltransferases"/>
    <property type="match status" value="1"/>
</dbReference>
<gene>
    <name evidence="2" type="ORF">HA336_01675</name>
</gene>
<evidence type="ECO:0000313" key="2">
    <source>
        <dbReference type="EMBL" id="HII69927.1"/>
    </source>
</evidence>
<feature type="domain" description="Methyltransferase" evidence="1">
    <location>
        <begin position="30"/>
        <end position="156"/>
    </location>
</feature>
<protein>
    <submittedName>
        <fullName evidence="2">Methyltransferase</fullName>
    </submittedName>
</protein>
<dbReference type="InterPro" id="IPR025714">
    <property type="entry name" value="Methyltranfer_dom"/>
</dbReference>
<dbReference type="CDD" id="cd02440">
    <property type="entry name" value="AdoMet_MTases"/>
    <property type="match status" value="1"/>
</dbReference>
<dbReference type="Proteomes" id="UP000619545">
    <property type="component" value="Unassembled WGS sequence"/>
</dbReference>
<evidence type="ECO:0000259" key="1">
    <source>
        <dbReference type="Pfam" id="PF13679"/>
    </source>
</evidence>
<dbReference type="AlphaFoldDB" id="A0A832ST95"/>
<dbReference type="RefSeq" id="WP_011019213.1">
    <property type="nucleotide sequence ID" value="NZ_DUJS01000002.1"/>
</dbReference>
<keyword evidence="2" id="KW-0808">Transferase</keyword>
<dbReference type="GeneID" id="1476946"/>
<name>A0A832ST95_9EURY</name>
<evidence type="ECO:0000313" key="3">
    <source>
        <dbReference type="Proteomes" id="UP000619545"/>
    </source>
</evidence>
<sequence>MELRYRTPSGMSCLYLPRCAFPRSGRDAWRKKKQVETILTLLCSRLKPGDTVVDCGCGRGTLTTALAVSSPSCDVLGFDIKEFETWTELERYVESVGLDNLEFEVNDLHETAKYGLPDDPDVIVGLHLCGTLTDRLLKLAVNSDAHFVLVVPCCYGRASPRVIVEELGVDEGIERVREVLKRAESSVEYQLEVCRMRGKFLEEHGYQVHVGVAFPEEISGRRVFLMGIT</sequence>
<dbReference type="Gene3D" id="3.40.50.150">
    <property type="entry name" value="Vaccinia Virus protein VP39"/>
    <property type="match status" value="1"/>
</dbReference>
<accession>A0A832ST95</accession>
<dbReference type="PANTHER" id="PTHR13369:SF0">
    <property type="entry name" value="GLUTATHIONE S-TRANSFERASE C-TERMINAL DOMAIN-CONTAINING PROTEIN"/>
    <property type="match status" value="1"/>
</dbReference>
<dbReference type="GO" id="GO:0005737">
    <property type="term" value="C:cytoplasm"/>
    <property type="evidence" value="ECO:0007669"/>
    <property type="project" value="TreeGrafter"/>
</dbReference>
<keyword evidence="2" id="KW-0489">Methyltransferase</keyword>
<dbReference type="EMBL" id="DUJS01000002">
    <property type="protein sequence ID" value="HII69927.1"/>
    <property type="molecule type" value="Genomic_DNA"/>
</dbReference>
<dbReference type="GO" id="GO:0032259">
    <property type="term" value="P:methylation"/>
    <property type="evidence" value="ECO:0007669"/>
    <property type="project" value="UniProtKB-KW"/>
</dbReference>
<dbReference type="InterPro" id="IPR029063">
    <property type="entry name" value="SAM-dependent_MTases_sf"/>
</dbReference>
<proteinExistence type="predicted"/>
<dbReference type="GO" id="GO:0008168">
    <property type="term" value="F:methyltransferase activity"/>
    <property type="evidence" value="ECO:0007669"/>
    <property type="project" value="UniProtKB-KW"/>
</dbReference>
<dbReference type="PANTHER" id="PTHR13369">
    <property type="match status" value="1"/>
</dbReference>
<reference evidence="2" key="1">
    <citation type="journal article" date="2020" name="bioRxiv">
        <title>A rank-normalized archaeal taxonomy based on genome phylogeny resolves widespread incomplete and uneven classifications.</title>
        <authorList>
            <person name="Rinke C."/>
            <person name="Chuvochina M."/>
            <person name="Mussig A.J."/>
            <person name="Chaumeil P.-A."/>
            <person name="Waite D.W."/>
            <person name="Whitman W.B."/>
            <person name="Parks D.H."/>
            <person name="Hugenholtz P."/>
        </authorList>
    </citation>
    <scope>NUCLEOTIDE SEQUENCE</scope>
    <source>
        <strain evidence="2">UBA8853</strain>
    </source>
</reference>
<organism evidence="2 3">
    <name type="scientific">Methanopyrus kandleri</name>
    <dbReference type="NCBI Taxonomy" id="2320"/>
    <lineage>
        <taxon>Archaea</taxon>
        <taxon>Methanobacteriati</taxon>
        <taxon>Methanobacteriota</taxon>
        <taxon>Methanomada group</taxon>
        <taxon>Methanopyri</taxon>
        <taxon>Methanopyrales</taxon>
        <taxon>Methanopyraceae</taxon>
        <taxon>Methanopyrus</taxon>
    </lineage>
</organism>
<dbReference type="Pfam" id="PF13679">
    <property type="entry name" value="Methyltransf_32"/>
    <property type="match status" value="1"/>
</dbReference>